<proteinExistence type="predicted"/>
<evidence type="ECO:0000313" key="2">
    <source>
        <dbReference type="Proteomes" id="UP000789525"/>
    </source>
</evidence>
<protein>
    <submittedName>
        <fullName evidence="1">7841_t:CDS:1</fullName>
    </submittedName>
</protein>
<name>A0ACA9NTR9_9GLOM</name>
<organism evidence="1 2">
    <name type="scientific">Acaulospora colombiana</name>
    <dbReference type="NCBI Taxonomy" id="27376"/>
    <lineage>
        <taxon>Eukaryota</taxon>
        <taxon>Fungi</taxon>
        <taxon>Fungi incertae sedis</taxon>
        <taxon>Mucoromycota</taxon>
        <taxon>Glomeromycotina</taxon>
        <taxon>Glomeromycetes</taxon>
        <taxon>Diversisporales</taxon>
        <taxon>Acaulosporaceae</taxon>
        <taxon>Acaulospora</taxon>
    </lineage>
</organism>
<accession>A0ACA9NTR9</accession>
<comment type="caution">
    <text evidence="1">The sequence shown here is derived from an EMBL/GenBank/DDBJ whole genome shotgun (WGS) entry which is preliminary data.</text>
</comment>
<dbReference type="Proteomes" id="UP000789525">
    <property type="component" value="Unassembled WGS sequence"/>
</dbReference>
<keyword evidence="2" id="KW-1185">Reference proteome</keyword>
<reference evidence="1" key="1">
    <citation type="submission" date="2021-06" db="EMBL/GenBank/DDBJ databases">
        <authorList>
            <person name="Kallberg Y."/>
            <person name="Tangrot J."/>
            <person name="Rosling A."/>
        </authorList>
    </citation>
    <scope>NUCLEOTIDE SEQUENCE</scope>
    <source>
        <strain evidence="1">CL356</strain>
    </source>
</reference>
<evidence type="ECO:0000313" key="1">
    <source>
        <dbReference type="EMBL" id="CAG8667788.1"/>
    </source>
</evidence>
<dbReference type="EMBL" id="CAJVPT010023900">
    <property type="protein sequence ID" value="CAG8667788.1"/>
    <property type="molecule type" value="Genomic_DNA"/>
</dbReference>
<gene>
    <name evidence="1" type="ORF">ACOLOM_LOCUS8833</name>
</gene>
<sequence>MSSLPCATKSDINNLQGIVSRFSSHPNQLLYKGKPLVSTFAGEACTYGGGLAAFWAEFKSSLNGNVHFVPSLFVDPGQLGTLSFLDGAFNAMEWWVADSVECGLLSTPNRAGDKLVDYRPFIFPWSCRQDIYCSRISLVLYGMRHYGPDTWNKNWIYRADDWLYARRWEDLVQMRDQVDIVEIITWNEIDYGESHYIGPITGAQPNSQAWVDGFDHQGWLELSTYYIEAFKTGIYPSITQDKVFLWARPHPRDATAPDHVPRPNNAQLTDDFFWAIVFAKEPCTAILYTPSPTTDPGAQPPEINYKEAMVTDVPSGVNKLRFPLQPTKTMAIRLEREGNTVLDYVAEGYFFNPSPQVYNFNAWVGWKSGQ</sequence>